<protein>
    <submittedName>
        <fullName evidence="1">Uncharacterized protein</fullName>
    </submittedName>
</protein>
<dbReference type="AlphaFoldDB" id="A0AAN8T7P7"/>
<dbReference type="Proteomes" id="UP001371456">
    <property type="component" value="Unassembled WGS sequence"/>
</dbReference>
<comment type="caution">
    <text evidence="1">The sequence shown here is derived from an EMBL/GenBank/DDBJ whole genome shotgun (WGS) entry which is preliminary data.</text>
</comment>
<reference evidence="1 2" key="1">
    <citation type="submission" date="2024-02" db="EMBL/GenBank/DDBJ databases">
        <title>de novo genome assembly of Solanum bulbocastanum strain 11H21.</title>
        <authorList>
            <person name="Hosaka A.J."/>
        </authorList>
    </citation>
    <scope>NUCLEOTIDE SEQUENCE [LARGE SCALE GENOMIC DNA]</scope>
    <source>
        <tissue evidence="1">Young leaves</tissue>
    </source>
</reference>
<gene>
    <name evidence="1" type="ORF">RDI58_022276</name>
</gene>
<keyword evidence="2" id="KW-1185">Reference proteome</keyword>
<dbReference type="EMBL" id="JBANQN010000009">
    <property type="protein sequence ID" value="KAK6780092.1"/>
    <property type="molecule type" value="Genomic_DNA"/>
</dbReference>
<name>A0AAN8T7P7_SOLBU</name>
<accession>A0AAN8T7P7</accession>
<evidence type="ECO:0000313" key="1">
    <source>
        <dbReference type="EMBL" id="KAK6780092.1"/>
    </source>
</evidence>
<evidence type="ECO:0000313" key="2">
    <source>
        <dbReference type="Proteomes" id="UP001371456"/>
    </source>
</evidence>
<proteinExistence type="predicted"/>
<organism evidence="1 2">
    <name type="scientific">Solanum bulbocastanum</name>
    <name type="common">Wild potato</name>
    <dbReference type="NCBI Taxonomy" id="147425"/>
    <lineage>
        <taxon>Eukaryota</taxon>
        <taxon>Viridiplantae</taxon>
        <taxon>Streptophyta</taxon>
        <taxon>Embryophyta</taxon>
        <taxon>Tracheophyta</taxon>
        <taxon>Spermatophyta</taxon>
        <taxon>Magnoliopsida</taxon>
        <taxon>eudicotyledons</taxon>
        <taxon>Gunneridae</taxon>
        <taxon>Pentapetalae</taxon>
        <taxon>asterids</taxon>
        <taxon>lamiids</taxon>
        <taxon>Solanales</taxon>
        <taxon>Solanaceae</taxon>
        <taxon>Solanoideae</taxon>
        <taxon>Solaneae</taxon>
        <taxon>Solanum</taxon>
    </lineage>
</organism>
<sequence>MLRRFFLETRFEVHENQVVKFYVNLNVLEDNVASFSIYGVEFVFDNVFLGEVLHVPTVFLVEYVWEKDKNFLPTPKFTQGRVTTRPRKVLKGEEMMYELVHKEELPRGEDVMMFTSALLSFGNLLTNLFKAFINALGKESSE</sequence>